<keyword evidence="3" id="KW-1185">Reference proteome</keyword>
<evidence type="ECO:0000256" key="1">
    <source>
        <dbReference type="SAM" id="MobiDB-lite"/>
    </source>
</evidence>
<dbReference type="Proteomes" id="UP000636960">
    <property type="component" value="Unassembled WGS sequence"/>
</dbReference>
<evidence type="ECO:0000313" key="2">
    <source>
        <dbReference type="EMBL" id="GIF01988.1"/>
    </source>
</evidence>
<dbReference type="AlphaFoldDB" id="A0A919K9N5"/>
<feature type="region of interest" description="Disordered" evidence="1">
    <location>
        <begin position="360"/>
        <end position="380"/>
    </location>
</feature>
<dbReference type="EMBL" id="BOMV01000116">
    <property type="protein sequence ID" value="GIF01988.1"/>
    <property type="molecule type" value="Genomic_DNA"/>
</dbReference>
<proteinExistence type="predicted"/>
<feature type="region of interest" description="Disordered" evidence="1">
    <location>
        <begin position="1"/>
        <end position="100"/>
    </location>
</feature>
<protein>
    <submittedName>
        <fullName evidence="2">Uncharacterized protein</fullName>
    </submittedName>
</protein>
<reference evidence="2" key="1">
    <citation type="submission" date="2021-01" db="EMBL/GenBank/DDBJ databases">
        <title>Whole genome shotgun sequence of Actinoplanes rishiriensis NBRC 108556.</title>
        <authorList>
            <person name="Komaki H."/>
            <person name="Tamura T."/>
        </authorList>
    </citation>
    <scope>NUCLEOTIDE SEQUENCE</scope>
    <source>
        <strain evidence="2">NBRC 108556</strain>
    </source>
</reference>
<feature type="compositionally biased region" description="Low complexity" evidence="1">
    <location>
        <begin position="82"/>
        <end position="100"/>
    </location>
</feature>
<feature type="compositionally biased region" description="Polar residues" evidence="1">
    <location>
        <begin position="1"/>
        <end position="10"/>
    </location>
</feature>
<organism evidence="2 3">
    <name type="scientific">Paractinoplanes rishiriensis</name>
    <dbReference type="NCBI Taxonomy" id="1050105"/>
    <lineage>
        <taxon>Bacteria</taxon>
        <taxon>Bacillati</taxon>
        <taxon>Actinomycetota</taxon>
        <taxon>Actinomycetes</taxon>
        <taxon>Micromonosporales</taxon>
        <taxon>Micromonosporaceae</taxon>
        <taxon>Paractinoplanes</taxon>
    </lineage>
</organism>
<feature type="compositionally biased region" description="Polar residues" evidence="1">
    <location>
        <begin position="48"/>
        <end position="58"/>
    </location>
</feature>
<comment type="caution">
    <text evidence="2">The sequence shown here is derived from an EMBL/GenBank/DDBJ whole genome shotgun (WGS) entry which is preliminary data.</text>
</comment>
<dbReference type="RefSeq" id="WP_203790977.1">
    <property type="nucleotide sequence ID" value="NZ_BOMV01000116.1"/>
</dbReference>
<gene>
    <name evidence="2" type="ORF">Ari01nite_94520</name>
</gene>
<sequence length="380" mass="40697">MTGSRRTGTQPGAEAAGTRAGGPKPVSTGPGSGPGLPPGTPADRDSTPAGTQPPSSRPVSGPANRPRNIPEGDTSRPGVGPSGPTSRRTPSPAPSLAAISPRLEPRDYVLAHLLHEHRTLTTEQVTAMLFTSPRTCRNRLNVLRRLGWIDWFQPIRPGTRLPVHWIAGPLSARYVALATGGRAPTAKALRETQDRIVAATSHLVHTVGTNQFFVDLIAASRRGRGRLTRWWAGLVIAGATGRRVHPDGHGVWQDRDATVAWFLEFDTGTESLPVVAAKLPPYRRLREAGGPGWPVLILLPGPDRETHLHQHLSRAGRIGVTVATATHAPAHRDPTGPIWRLVGNGRRRHRLTDLPAEIGVAGGFHPGPPIPEQDPLYLLG</sequence>
<name>A0A919K9N5_9ACTN</name>
<accession>A0A919K9N5</accession>
<dbReference type="InterPro" id="IPR025855">
    <property type="entry name" value="Replic_Relax"/>
</dbReference>
<evidence type="ECO:0000313" key="3">
    <source>
        <dbReference type="Proteomes" id="UP000636960"/>
    </source>
</evidence>
<dbReference type="Pfam" id="PF13814">
    <property type="entry name" value="Replic_Relax"/>
    <property type="match status" value="1"/>
</dbReference>